<protein>
    <submittedName>
        <fullName evidence="7">Transmembrane protein</fullName>
    </submittedName>
</protein>
<evidence type="ECO:0000256" key="5">
    <source>
        <dbReference type="ARBA" id="ARBA00023136"/>
    </source>
</evidence>
<evidence type="ECO:0000313" key="8">
    <source>
        <dbReference type="Proteomes" id="UP000198211"/>
    </source>
</evidence>
<dbReference type="PANTHER" id="PTHR31585:SF5">
    <property type="entry name" value="RNA-BINDING S4 DOMAIN-CONTAINING PROTEIN"/>
    <property type="match status" value="1"/>
</dbReference>
<sequence>VRMLVVVEIAEAGFESSTYGFVTSVYNLADPVATGLNNAIGAYFRVFDVDIAQDSDDVRVRAGFLFAVLFSVRILVGLGSLPLLPRQTRHARELKTHGGSCKRMALMVFSTISVAFIAALASNFLSVFKNTSCLRFAGGVGC</sequence>
<keyword evidence="8" id="KW-1185">Reference proteome</keyword>
<comment type="subcellular location">
    <subcellularLocation>
        <location evidence="1">Membrane</location>
        <topology evidence="1">Multi-pass membrane protein</topology>
    </subcellularLocation>
</comment>
<feature type="non-terminal residue" evidence="7">
    <location>
        <position position="1"/>
    </location>
</feature>
<evidence type="ECO:0000256" key="1">
    <source>
        <dbReference type="ARBA" id="ARBA00004141"/>
    </source>
</evidence>
<evidence type="ECO:0000256" key="6">
    <source>
        <dbReference type="SAM" id="Phobius"/>
    </source>
</evidence>
<feature type="transmembrane region" description="Helical" evidence="6">
    <location>
        <begin position="105"/>
        <end position="125"/>
    </location>
</feature>
<keyword evidence="2" id="KW-0813">Transport</keyword>
<reference evidence="8" key="1">
    <citation type="submission" date="2017-03" db="EMBL/GenBank/DDBJ databases">
        <title>Phytopthora megakarya and P. palmivora, two closely related causual agents of cacao black pod achieved similar genome size and gene model numbers by different mechanisms.</title>
        <authorList>
            <person name="Ali S."/>
            <person name="Shao J."/>
            <person name="Larry D.J."/>
            <person name="Kronmiller B."/>
            <person name="Shen D."/>
            <person name="Strem M.D."/>
            <person name="Melnick R.L."/>
            <person name="Guiltinan M.J."/>
            <person name="Tyler B.M."/>
            <person name="Meinhardt L.W."/>
            <person name="Bailey B.A."/>
        </authorList>
    </citation>
    <scope>NUCLEOTIDE SEQUENCE [LARGE SCALE GENOMIC DNA]</scope>
    <source>
        <strain evidence="8">zdho120</strain>
    </source>
</reference>
<dbReference type="EMBL" id="NBNE01005871">
    <property type="protein sequence ID" value="OWZ02895.1"/>
    <property type="molecule type" value="Genomic_DNA"/>
</dbReference>
<comment type="caution">
    <text evidence="7">The sequence shown here is derived from an EMBL/GenBank/DDBJ whole genome shotgun (WGS) entry which is preliminary data.</text>
</comment>
<dbReference type="AlphaFoldDB" id="A0A225VBZ4"/>
<evidence type="ECO:0000256" key="2">
    <source>
        <dbReference type="ARBA" id="ARBA00022448"/>
    </source>
</evidence>
<keyword evidence="3 6" id="KW-0812">Transmembrane</keyword>
<name>A0A225VBZ4_9STRA</name>
<accession>A0A225VBZ4</accession>
<evidence type="ECO:0000313" key="7">
    <source>
        <dbReference type="EMBL" id="OWZ02895.1"/>
    </source>
</evidence>
<dbReference type="InterPro" id="IPR039309">
    <property type="entry name" value="BT1"/>
</dbReference>
<keyword evidence="4 6" id="KW-1133">Transmembrane helix</keyword>
<dbReference type="PANTHER" id="PTHR31585">
    <property type="entry name" value="FOLATE-BIOPTERIN TRANSPORTER 1, CHLOROPLASTIC"/>
    <property type="match status" value="1"/>
</dbReference>
<feature type="transmembrane region" description="Helical" evidence="6">
    <location>
        <begin position="64"/>
        <end position="84"/>
    </location>
</feature>
<dbReference type="GO" id="GO:0016020">
    <property type="term" value="C:membrane"/>
    <property type="evidence" value="ECO:0007669"/>
    <property type="project" value="UniProtKB-SubCell"/>
</dbReference>
<evidence type="ECO:0000256" key="4">
    <source>
        <dbReference type="ARBA" id="ARBA00022989"/>
    </source>
</evidence>
<gene>
    <name evidence="7" type="ORF">PHMEG_00025469</name>
</gene>
<keyword evidence="5 6" id="KW-0472">Membrane</keyword>
<organism evidence="7 8">
    <name type="scientific">Phytophthora megakarya</name>
    <dbReference type="NCBI Taxonomy" id="4795"/>
    <lineage>
        <taxon>Eukaryota</taxon>
        <taxon>Sar</taxon>
        <taxon>Stramenopiles</taxon>
        <taxon>Oomycota</taxon>
        <taxon>Peronosporomycetes</taxon>
        <taxon>Peronosporales</taxon>
        <taxon>Peronosporaceae</taxon>
        <taxon>Phytophthora</taxon>
    </lineage>
</organism>
<dbReference type="Proteomes" id="UP000198211">
    <property type="component" value="Unassembled WGS sequence"/>
</dbReference>
<proteinExistence type="predicted"/>
<dbReference type="OrthoDB" id="163346at2759"/>
<evidence type="ECO:0000256" key="3">
    <source>
        <dbReference type="ARBA" id="ARBA00022692"/>
    </source>
</evidence>